<dbReference type="FunFam" id="3.40.50.300:FF:000056">
    <property type="entry name" value="Cell division ATP-binding protein FtsE"/>
    <property type="match status" value="1"/>
</dbReference>
<dbReference type="PROSITE" id="PS00211">
    <property type="entry name" value="ABC_TRANSPORTER_1"/>
    <property type="match status" value="1"/>
</dbReference>
<dbReference type="Pfam" id="PF09383">
    <property type="entry name" value="NIL"/>
    <property type="match status" value="1"/>
</dbReference>
<comment type="caution">
    <text evidence="12">The sequence shown here is derived from an EMBL/GenBank/DDBJ whole genome shotgun (WGS) entry which is preliminary data.</text>
</comment>
<dbReference type="InterPro" id="IPR027417">
    <property type="entry name" value="P-loop_NTPase"/>
</dbReference>
<dbReference type="GO" id="GO:0005886">
    <property type="term" value="C:plasma membrane"/>
    <property type="evidence" value="ECO:0007669"/>
    <property type="project" value="UniProtKB-ARBA"/>
</dbReference>
<evidence type="ECO:0000256" key="5">
    <source>
        <dbReference type="ARBA" id="ARBA00022475"/>
    </source>
</evidence>
<dbReference type="EMBL" id="JFZV01000003">
    <property type="protein sequence ID" value="KDN15147.1"/>
    <property type="molecule type" value="Genomic_DNA"/>
</dbReference>
<dbReference type="GO" id="GO:0005524">
    <property type="term" value="F:ATP binding"/>
    <property type="evidence" value="ECO:0007669"/>
    <property type="project" value="UniProtKB-KW"/>
</dbReference>
<dbReference type="PANTHER" id="PTHR43166">
    <property type="entry name" value="AMINO ACID IMPORT ATP-BINDING PROTEIN"/>
    <property type="match status" value="1"/>
</dbReference>
<evidence type="ECO:0000259" key="11">
    <source>
        <dbReference type="PROSITE" id="PS50893"/>
    </source>
</evidence>
<dbReference type="RefSeq" id="WP_037405542.1">
    <property type="nucleotide sequence ID" value="NZ_JFZV01000003.1"/>
</dbReference>
<evidence type="ECO:0000256" key="2">
    <source>
        <dbReference type="ARBA" id="ARBA00005417"/>
    </source>
</evidence>
<evidence type="ECO:0000256" key="1">
    <source>
        <dbReference type="ARBA" id="ARBA00002579"/>
    </source>
</evidence>
<dbReference type="InterPro" id="IPR045865">
    <property type="entry name" value="ACT-like_dom_sf"/>
</dbReference>
<evidence type="ECO:0000313" key="12">
    <source>
        <dbReference type="EMBL" id="KDN15147.1"/>
    </source>
</evidence>
<dbReference type="InterPro" id="IPR003439">
    <property type="entry name" value="ABC_transporter-like_ATP-bd"/>
</dbReference>
<dbReference type="InterPro" id="IPR018449">
    <property type="entry name" value="NIL_domain"/>
</dbReference>
<protein>
    <recommendedName>
        <fullName evidence="3">Cell division ATP-binding protein FtsE</fullName>
    </recommendedName>
</protein>
<organism evidence="12 13">
    <name type="scientific">Snodgrassella communis</name>
    <dbReference type="NCBI Taxonomy" id="2946699"/>
    <lineage>
        <taxon>Bacteria</taxon>
        <taxon>Pseudomonadati</taxon>
        <taxon>Pseudomonadota</taxon>
        <taxon>Betaproteobacteria</taxon>
        <taxon>Neisseriales</taxon>
        <taxon>Neisseriaceae</taxon>
        <taxon>Snodgrassella</taxon>
    </lineage>
</organism>
<dbReference type="Gene3D" id="3.30.70.260">
    <property type="match status" value="1"/>
</dbReference>
<evidence type="ECO:0000256" key="9">
    <source>
        <dbReference type="ARBA" id="ARBA00022970"/>
    </source>
</evidence>
<keyword evidence="9" id="KW-0029">Amino-acid transport</keyword>
<keyword evidence="6" id="KW-0547">Nucleotide-binding</keyword>
<evidence type="ECO:0000256" key="8">
    <source>
        <dbReference type="ARBA" id="ARBA00022967"/>
    </source>
</evidence>
<name>A0A066TLP4_9NEIS</name>
<dbReference type="InterPro" id="IPR003593">
    <property type="entry name" value="AAA+_ATPase"/>
</dbReference>
<dbReference type="SMART" id="SM00382">
    <property type="entry name" value="AAA"/>
    <property type="match status" value="1"/>
</dbReference>
<evidence type="ECO:0000256" key="4">
    <source>
        <dbReference type="ARBA" id="ARBA00022448"/>
    </source>
</evidence>
<feature type="domain" description="ABC transporter" evidence="11">
    <location>
        <begin position="2"/>
        <end position="241"/>
    </location>
</feature>
<dbReference type="Pfam" id="PF00005">
    <property type="entry name" value="ABC_tran"/>
    <property type="match status" value="1"/>
</dbReference>
<dbReference type="GO" id="GO:0016887">
    <property type="term" value="F:ATP hydrolysis activity"/>
    <property type="evidence" value="ECO:0007669"/>
    <property type="project" value="InterPro"/>
</dbReference>
<dbReference type="PANTHER" id="PTHR43166:SF30">
    <property type="entry name" value="METHIONINE IMPORT ATP-BINDING PROTEIN METN"/>
    <property type="match status" value="1"/>
</dbReference>
<dbReference type="AlphaFoldDB" id="A0A066TLP4"/>
<dbReference type="InterPro" id="IPR041701">
    <property type="entry name" value="MetN_ABC"/>
</dbReference>
<keyword evidence="10" id="KW-0472">Membrane</keyword>
<dbReference type="PROSITE" id="PS50893">
    <property type="entry name" value="ABC_TRANSPORTER_2"/>
    <property type="match status" value="1"/>
</dbReference>
<proteinExistence type="inferred from homology"/>
<dbReference type="Gene3D" id="3.40.50.300">
    <property type="entry name" value="P-loop containing nucleotide triphosphate hydrolases"/>
    <property type="match status" value="1"/>
</dbReference>
<evidence type="ECO:0000256" key="10">
    <source>
        <dbReference type="ARBA" id="ARBA00023136"/>
    </source>
</evidence>
<dbReference type="CDD" id="cd03258">
    <property type="entry name" value="ABC_MetN_methionine_transporter"/>
    <property type="match status" value="1"/>
</dbReference>
<accession>A0A066TLP4</accession>
<gene>
    <name evidence="12" type="ORF">SALWKB29_0773</name>
</gene>
<keyword evidence="8" id="KW-1278">Translocase</keyword>
<keyword evidence="4" id="KW-0813">Transport</keyword>
<evidence type="ECO:0000256" key="3">
    <source>
        <dbReference type="ARBA" id="ARBA00020019"/>
    </source>
</evidence>
<comment type="similarity">
    <text evidence="2">Belongs to the ABC transporter superfamily.</text>
</comment>
<dbReference type="InterPro" id="IPR050086">
    <property type="entry name" value="MetN_ABC_transporter-like"/>
</dbReference>
<evidence type="ECO:0000313" key="13">
    <source>
        <dbReference type="Proteomes" id="UP000027170"/>
    </source>
</evidence>
<keyword evidence="7 12" id="KW-0067">ATP-binding</keyword>
<dbReference type="GO" id="GO:0006865">
    <property type="term" value="P:amino acid transport"/>
    <property type="evidence" value="ECO:0007669"/>
    <property type="project" value="UniProtKB-KW"/>
</dbReference>
<dbReference type="Proteomes" id="UP000027170">
    <property type="component" value="Unassembled WGS sequence"/>
</dbReference>
<dbReference type="eggNOG" id="COG1135">
    <property type="taxonomic scope" value="Bacteria"/>
</dbReference>
<dbReference type="InterPro" id="IPR017871">
    <property type="entry name" value="ABC_transporter-like_CS"/>
</dbReference>
<evidence type="ECO:0000256" key="7">
    <source>
        <dbReference type="ARBA" id="ARBA00022840"/>
    </source>
</evidence>
<dbReference type="SUPFAM" id="SSF55021">
    <property type="entry name" value="ACT-like"/>
    <property type="match status" value="1"/>
</dbReference>
<keyword evidence="5" id="KW-1003">Cell membrane</keyword>
<dbReference type="SMART" id="SM00930">
    <property type="entry name" value="NIL"/>
    <property type="match status" value="1"/>
</dbReference>
<dbReference type="SUPFAM" id="SSF52540">
    <property type="entry name" value="P-loop containing nucleoside triphosphate hydrolases"/>
    <property type="match status" value="1"/>
</dbReference>
<evidence type="ECO:0000256" key="6">
    <source>
        <dbReference type="ARBA" id="ARBA00022741"/>
    </source>
</evidence>
<dbReference type="OrthoDB" id="9802264at2"/>
<keyword evidence="13" id="KW-1185">Reference proteome</keyword>
<comment type="function">
    <text evidence="1">Part of the ABC transporter FtsEX involved in cellular division. Important for assembly or stability of the septal ring.</text>
</comment>
<reference evidence="12 13" key="1">
    <citation type="submission" date="2014-03" db="EMBL/GenBank/DDBJ databases">
        <title>The genomes of two eusocial bee gut symbionts.</title>
        <authorList>
            <person name="Kwong W.K."/>
            <person name="Engel P."/>
            <person name="Koch H."/>
            <person name="Moran N.A."/>
        </authorList>
    </citation>
    <scope>NUCLEOTIDE SEQUENCE [LARGE SCALE GENOMIC DNA]</scope>
    <source>
        <strain evidence="13">wkB29</strain>
    </source>
</reference>
<sequence length="337" mass="37220">MIIFENIKKTYIKNKQQVNALNDINLTVDTGDIYGLIGWSGAGKSSLIRLVNQLEKPTSGTVRVDGVDLNKLDAKAQRAHKKKIGMIFQHFNLLESKTVAQNIAIPLVLQGLKREEIDCKVDAMLTYVDLASKKHSYPGQLSGGQKQRVGIARALITEPSILLCDEATSALDPQTTLSILKLLKQINSERKITILLVTHEMEVISSICNKVAVMEKGQVIEQGTVLDIFSAPQQETTKKFVSTVINADIPEAVLDSLVEQNNIYRLEFLGNSAREPVVNELILKQLVEINILFANMREISGVVLGSMFIQMNGTEIDIQKAVAFLQARGVRIERGGV</sequence>